<evidence type="ECO:0000313" key="4">
    <source>
        <dbReference type="EMBL" id="KAG7599662.1"/>
    </source>
</evidence>
<comment type="caution">
    <text evidence="4">The sequence shown here is derived from an EMBL/GenBank/DDBJ whole genome shotgun (WGS) entry which is preliminary data.</text>
</comment>
<feature type="domain" description="CBS" evidence="3">
    <location>
        <begin position="53"/>
        <end position="114"/>
    </location>
</feature>
<evidence type="ECO:0000313" key="5">
    <source>
        <dbReference type="Proteomes" id="UP000694251"/>
    </source>
</evidence>
<evidence type="ECO:0000259" key="3">
    <source>
        <dbReference type="PROSITE" id="PS51371"/>
    </source>
</evidence>
<sequence>MKAFVRGLLARANEVPKIHQRKVSAGFGCVTSPPPPEKGLENLTVADVLSTKDTDVDTWISCRTNDTVSDAVKNMAKHNIGSLVVLKPGDQQYIAGIVTERDYMKKVIGAGRSSKLTKVGEVMTDESKLITVSSGTNIIKAMQLMSENHIRHVPVIDGKIVGLISMVDVGFVFSKLLSVSQSAIHHFSRLVSQKSLIHLLHNTLVEGAIMGRKAGNLYINPKKLGNLAKPCMKEMVSFLNCMALNNIKDDKCEKQKQLLSVCMQGQSDHKNKSWGNINYHLQRLTRGRK</sequence>
<keyword evidence="1 2" id="KW-0129">CBS domain</keyword>
<gene>
    <name evidence="4" type="ORF">ISN44_As06g038350</name>
</gene>
<proteinExistence type="predicted"/>
<name>A0A8T2CMZ5_ARASU</name>
<dbReference type="InterPro" id="IPR000644">
    <property type="entry name" value="CBS_dom"/>
</dbReference>
<dbReference type="PANTHER" id="PTHR43080:SF12">
    <property type="entry name" value="CYSTATHIONINE BETA-SYNTHASE (CBS) FAMILY PROTEIN"/>
    <property type="match status" value="1"/>
</dbReference>
<dbReference type="Pfam" id="PF16860">
    <property type="entry name" value="CX9C"/>
    <property type="match status" value="1"/>
</dbReference>
<dbReference type="Proteomes" id="UP000694251">
    <property type="component" value="Chromosome 6"/>
</dbReference>
<dbReference type="PANTHER" id="PTHR43080">
    <property type="entry name" value="CBS DOMAIN-CONTAINING PROTEIN CBSX3, MITOCHONDRIAL"/>
    <property type="match status" value="1"/>
</dbReference>
<dbReference type="InterPro" id="IPR044725">
    <property type="entry name" value="CBSX3_CBS_dom"/>
</dbReference>
<dbReference type="PROSITE" id="PS51808">
    <property type="entry name" value="CHCH"/>
    <property type="match status" value="1"/>
</dbReference>
<dbReference type="PROSITE" id="PS51371">
    <property type="entry name" value="CBS"/>
    <property type="match status" value="2"/>
</dbReference>
<accession>A0A8T2CMZ5</accession>
<protein>
    <submittedName>
        <fullName evidence="4">CBS domain</fullName>
    </submittedName>
</protein>
<feature type="domain" description="CBS" evidence="3">
    <location>
        <begin position="123"/>
        <end position="179"/>
    </location>
</feature>
<dbReference type="OrthoDB" id="418595at2759"/>
<evidence type="ECO:0000256" key="2">
    <source>
        <dbReference type="PROSITE-ProRule" id="PRU00703"/>
    </source>
</evidence>
<dbReference type="AlphaFoldDB" id="A0A8T2CMZ5"/>
<dbReference type="InterPro" id="IPR051257">
    <property type="entry name" value="Diverse_CBS-Domain"/>
</dbReference>
<dbReference type="CDD" id="cd04623">
    <property type="entry name" value="CBS_pair_bac_euk"/>
    <property type="match status" value="1"/>
</dbReference>
<evidence type="ECO:0000256" key="1">
    <source>
        <dbReference type="ARBA" id="ARBA00023122"/>
    </source>
</evidence>
<dbReference type="EMBL" id="JAEFBJ010000006">
    <property type="protein sequence ID" value="KAG7599662.1"/>
    <property type="molecule type" value="Genomic_DNA"/>
</dbReference>
<dbReference type="InterPro" id="IPR031731">
    <property type="entry name" value="CX9C"/>
</dbReference>
<dbReference type="SMART" id="SM00116">
    <property type="entry name" value="CBS"/>
    <property type="match status" value="2"/>
</dbReference>
<reference evidence="4 5" key="1">
    <citation type="submission" date="2020-12" db="EMBL/GenBank/DDBJ databases">
        <title>Concerted genomic and epigenomic changes stabilize Arabidopsis allopolyploids.</title>
        <authorList>
            <person name="Chen Z."/>
        </authorList>
    </citation>
    <scope>NUCLEOTIDE SEQUENCE [LARGE SCALE GENOMIC DNA]</scope>
    <source>
        <strain evidence="4">As9502</strain>
        <tissue evidence="4">Leaf</tissue>
    </source>
</reference>
<keyword evidence="5" id="KW-1185">Reference proteome</keyword>
<organism evidence="4 5">
    <name type="scientific">Arabidopsis suecica</name>
    <name type="common">Swedish thale-cress</name>
    <name type="synonym">Cardaminopsis suecica</name>
    <dbReference type="NCBI Taxonomy" id="45249"/>
    <lineage>
        <taxon>Eukaryota</taxon>
        <taxon>Viridiplantae</taxon>
        <taxon>Streptophyta</taxon>
        <taxon>Embryophyta</taxon>
        <taxon>Tracheophyta</taxon>
        <taxon>Spermatophyta</taxon>
        <taxon>Magnoliopsida</taxon>
        <taxon>eudicotyledons</taxon>
        <taxon>Gunneridae</taxon>
        <taxon>Pentapetalae</taxon>
        <taxon>rosids</taxon>
        <taxon>malvids</taxon>
        <taxon>Brassicales</taxon>
        <taxon>Brassicaceae</taxon>
        <taxon>Camelineae</taxon>
        <taxon>Arabidopsis</taxon>
    </lineage>
</organism>
<dbReference type="Pfam" id="PF00571">
    <property type="entry name" value="CBS"/>
    <property type="match status" value="2"/>
</dbReference>